<feature type="domain" description="UBA" evidence="2">
    <location>
        <begin position="27"/>
        <end position="68"/>
    </location>
</feature>
<gene>
    <name evidence="3" type="ORF">WICPIJ_003454</name>
</gene>
<feature type="region of interest" description="Disordered" evidence="1">
    <location>
        <begin position="1"/>
        <end position="28"/>
    </location>
</feature>
<dbReference type="SUPFAM" id="SSF46934">
    <property type="entry name" value="UBA-like"/>
    <property type="match status" value="1"/>
</dbReference>
<dbReference type="Pfam" id="PF00627">
    <property type="entry name" value="UBA"/>
    <property type="match status" value="1"/>
</dbReference>
<dbReference type="Gene3D" id="1.10.8.10">
    <property type="entry name" value="DNA helicase RuvA subunit, C-terminal domain"/>
    <property type="match status" value="1"/>
</dbReference>
<dbReference type="OrthoDB" id="524326at2759"/>
<name>A0A9P8Q7L8_WICPI</name>
<reference evidence="3" key="1">
    <citation type="journal article" date="2021" name="Open Biol.">
        <title>Shared evolutionary footprints suggest mitochondrial oxidative damage underlies multiple complex I losses in fungi.</title>
        <authorList>
            <person name="Schikora-Tamarit M.A."/>
            <person name="Marcet-Houben M."/>
            <person name="Nosek J."/>
            <person name="Gabaldon T."/>
        </authorList>
    </citation>
    <scope>NUCLEOTIDE SEQUENCE</scope>
    <source>
        <strain evidence="3">CBS2887</strain>
    </source>
</reference>
<sequence length="69" mass="7618">MPPYEPGDGFTEQPSNPEPVPSDSIYSQSQQLAIEELKGMGFDEKMAVDALQKNSWQLDLATNFLLDSA</sequence>
<organism evidence="3 4">
    <name type="scientific">Wickerhamomyces pijperi</name>
    <name type="common">Yeast</name>
    <name type="synonym">Pichia pijperi</name>
    <dbReference type="NCBI Taxonomy" id="599730"/>
    <lineage>
        <taxon>Eukaryota</taxon>
        <taxon>Fungi</taxon>
        <taxon>Dikarya</taxon>
        <taxon>Ascomycota</taxon>
        <taxon>Saccharomycotina</taxon>
        <taxon>Saccharomycetes</taxon>
        <taxon>Phaffomycetales</taxon>
        <taxon>Wickerhamomycetaceae</taxon>
        <taxon>Wickerhamomyces</taxon>
    </lineage>
</organism>
<evidence type="ECO:0000313" key="4">
    <source>
        <dbReference type="Proteomes" id="UP000774326"/>
    </source>
</evidence>
<dbReference type="Proteomes" id="UP000774326">
    <property type="component" value="Unassembled WGS sequence"/>
</dbReference>
<accession>A0A9P8Q7L8</accession>
<dbReference type="AlphaFoldDB" id="A0A9P8Q7L8"/>
<reference evidence="3" key="2">
    <citation type="submission" date="2021-01" db="EMBL/GenBank/DDBJ databases">
        <authorList>
            <person name="Schikora-Tamarit M.A."/>
        </authorList>
    </citation>
    <scope>NUCLEOTIDE SEQUENCE</scope>
    <source>
        <strain evidence="3">CBS2887</strain>
    </source>
</reference>
<proteinExistence type="predicted"/>
<evidence type="ECO:0000259" key="2">
    <source>
        <dbReference type="PROSITE" id="PS50030"/>
    </source>
</evidence>
<evidence type="ECO:0000313" key="3">
    <source>
        <dbReference type="EMBL" id="KAH3685573.1"/>
    </source>
</evidence>
<comment type="caution">
    <text evidence="3">The sequence shown here is derived from an EMBL/GenBank/DDBJ whole genome shotgun (WGS) entry which is preliminary data.</text>
</comment>
<keyword evidence="4" id="KW-1185">Reference proteome</keyword>
<dbReference type="PROSITE" id="PS50030">
    <property type="entry name" value="UBA"/>
    <property type="match status" value="1"/>
</dbReference>
<evidence type="ECO:0000256" key="1">
    <source>
        <dbReference type="SAM" id="MobiDB-lite"/>
    </source>
</evidence>
<protein>
    <recommendedName>
        <fullName evidence="2">UBA domain-containing protein</fullName>
    </recommendedName>
</protein>
<dbReference type="InterPro" id="IPR009060">
    <property type="entry name" value="UBA-like_sf"/>
</dbReference>
<dbReference type="SMART" id="SM00165">
    <property type="entry name" value="UBA"/>
    <property type="match status" value="1"/>
</dbReference>
<dbReference type="EMBL" id="JAEUBG010001901">
    <property type="protein sequence ID" value="KAH3685573.1"/>
    <property type="molecule type" value="Genomic_DNA"/>
</dbReference>
<dbReference type="InterPro" id="IPR015940">
    <property type="entry name" value="UBA"/>
</dbReference>